<keyword evidence="4" id="KW-1185">Reference proteome</keyword>
<evidence type="ECO:0000313" key="4">
    <source>
        <dbReference type="Proteomes" id="UP001189624"/>
    </source>
</evidence>
<dbReference type="Gene3D" id="1.10.510.10">
    <property type="entry name" value="Transferase(Phosphotransferase) domain 1"/>
    <property type="match status" value="1"/>
</dbReference>
<dbReference type="Proteomes" id="UP001189624">
    <property type="component" value="Chromosome 10"/>
</dbReference>
<accession>A0AA86W2N3</accession>
<proteinExistence type="predicted"/>
<dbReference type="SUPFAM" id="SSF56112">
    <property type="entry name" value="Protein kinase-like (PK-like)"/>
    <property type="match status" value="1"/>
</dbReference>
<dbReference type="EMBL" id="OY731407">
    <property type="protein sequence ID" value="CAJ1977287.1"/>
    <property type="molecule type" value="Genomic_DNA"/>
</dbReference>
<organism evidence="3 4">
    <name type="scientific">Sphenostylis stenocarpa</name>
    <dbReference type="NCBI Taxonomy" id="92480"/>
    <lineage>
        <taxon>Eukaryota</taxon>
        <taxon>Viridiplantae</taxon>
        <taxon>Streptophyta</taxon>
        <taxon>Embryophyta</taxon>
        <taxon>Tracheophyta</taxon>
        <taxon>Spermatophyta</taxon>
        <taxon>Magnoliopsida</taxon>
        <taxon>eudicotyledons</taxon>
        <taxon>Gunneridae</taxon>
        <taxon>Pentapetalae</taxon>
        <taxon>rosids</taxon>
        <taxon>fabids</taxon>
        <taxon>Fabales</taxon>
        <taxon>Fabaceae</taxon>
        <taxon>Papilionoideae</taxon>
        <taxon>50 kb inversion clade</taxon>
        <taxon>NPAAA clade</taxon>
        <taxon>indigoferoid/millettioid clade</taxon>
        <taxon>Phaseoleae</taxon>
        <taxon>Sphenostylis</taxon>
    </lineage>
</organism>
<dbReference type="InterPro" id="IPR001245">
    <property type="entry name" value="Ser-Thr/Tyr_kinase_cat_dom"/>
</dbReference>
<dbReference type="InterPro" id="IPR000719">
    <property type="entry name" value="Prot_kinase_dom"/>
</dbReference>
<evidence type="ECO:0000259" key="2">
    <source>
        <dbReference type="PROSITE" id="PS50011"/>
    </source>
</evidence>
<feature type="compositionally biased region" description="Basic and acidic residues" evidence="1">
    <location>
        <begin position="140"/>
        <end position="164"/>
    </location>
</feature>
<protein>
    <recommendedName>
        <fullName evidence="2">Protein kinase domain-containing protein</fullName>
    </recommendedName>
</protein>
<dbReference type="AlphaFoldDB" id="A0AA86W2N3"/>
<dbReference type="PANTHER" id="PTHR27006">
    <property type="entry name" value="PROMASTIGOTE SURFACE ANTIGEN PROTEIN PSA"/>
    <property type="match status" value="1"/>
</dbReference>
<dbReference type="InterPro" id="IPR011009">
    <property type="entry name" value="Kinase-like_dom_sf"/>
</dbReference>
<feature type="region of interest" description="Disordered" evidence="1">
    <location>
        <begin position="131"/>
        <end position="164"/>
    </location>
</feature>
<sequence>MAPEYIREGQFSVKSDVFSFGVLVLEIISGQKNSGFQHGEHVEDLISFAWNTWREGTASNLIDPTLNKGSRNEMIRCIHIGLLCVQGHLADRPTMASVVLMLNSYSHTLPVPSEPAFFMHTRGFSDSQMLEFNSGATEPNKSETMEEDNRKEGVEVDKERDEDS</sequence>
<feature type="domain" description="Protein kinase" evidence="2">
    <location>
        <begin position="1"/>
        <end position="110"/>
    </location>
</feature>
<dbReference type="GO" id="GO:0004672">
    <property type="term" value="F:protein kinase activity"/>
    <property type="evidence" value="ECO:0007669"/>
    <property type="project" value="InterPro"/>
</dbReference>
<dbReference type="GO" id="GO:0005524">
    <property type="term" value="F:ATP binding"/>
    <property type="evidence" value="ECO:0007669"/>
    <property type="project" value="InterPro"/>
</dbReference>
<dbReference type="PANTHER" id="PTHR27006:SF616">
    <property type="entry name" value="CYSTEINE-RICH RECEPTOR-LIKE PROTEIN KINASE 10"/>
    <property type="match status" value="1"/>
</dbReference>
<dbReference type="Gramene" id="rna-AYBTSS11_LOCUS29440">
    <property type="protein sequence ID" value="CAJ1977287.1"/>
    <property type="gene ID" value="gene-AYBTSS11_LOCUS29440"/>
</dbReference>
<reference evidence="3" key="1">
    <citation type="submission" date="2023-10" db="EMBL/GenBank/DDBJ databases">
        <authorList>
            <person name="Domelevo Entfellner J.-B."/>
        </authorList>
    </citation>
    <scope>NUCLEOTIDE SEQUENCE</scope>
</reference>
<name>A0AA86W2N3_9FABA</name>
<dbReference type="PROSITE" id="PS50011">
    <property type="entry name" value="PROTEIN_KINASE_DOM"/>
    <property type="match status" value="1"/>
</dbReference>
<dbReference type="Pfam" id="PF07714">
    <property type="entry name" value="PK_Tyr_Ser-Thr"/>
    <property type="match status" value="1"/>
</dbReference>
<evidence type="ECO:0000256" key="1">
    <source>
        <dbReference type="SAM" id="MobiDB-lite"/>
    </source>
</evidence>
<evidence type="ECO:0000313" key="3">
    <source>
        <dbReference type="EMBL" id="CAJ1977287.1"/>
    </source>
</evidence>
<gene>
    <name evidence="3" type="ORF">AYBTSS11_LOCUS29440</name>
</gene>